<accession>A0A9P6ZWP9</accession>
<sequence>MLRLLDKICAASQGGTIASLILSIGQKLNLRLGNARGRTLLHYSHKSISAHTLKRDKERRAIFMNHIAEIAPDPEMLMFGDEAAKDERTLIHKFGHSKIRTRCIQRKCFVQGKWYSILPILTLNGIIAYDIIEGPMTSERFVQFLQEHVLPLTNPYPGPCTKRFNVNVL</sequence>
<dbReference type="Proteomes" id="UP000714275">
    <property type="component" value="Unassembled WGS sequence"/>
</dbReference>
<evidence type="ECO:0000313" key="2">
    <source>
        <dbReference type="Proteomes" id="UP000714275"/>
    </source>
</evidence>
<evidence type="ECO:0000313" key="1">
    <source>
        <dbReference type="EMBL" id="KAG1777620.1"/>
    </source>
</evidence>
<keyword evidence="2" id="KW-1185">Reference proteome</keyword>
<gene>
    <name evidence="1" type="ORF">EV702DRAFT_1045036</name>
</gene>
<organism evidence="1 2">
    <name type="scientific">Suillus placidus</name>
    <dbReference type="NCBI Taxonomy" id="48579"/>
    <lineage>
        <taxon>Eukaryota</taxon>
        <taxon>Fungi</taxon>
        <taxon>Dikarya</taxon>
        <taxon>Basidiomycota</taxon>
        <taxon>Agaricomycotina</taxon>
        <taxon>Agaricomycetes</taxon>
        <taxon>Agaricomycetidae</taxon>
        <taxon>Boletales</taxon>
        <taxon>Suillineae</taxon>
        <taxon>Suillaceae</taxon>
        <taxon>Suillus</taxon>
    </lineage>
</organism>
<dbReference type="EMBL" id="JABBWD010000019">
    <property type="protein sequence ID" value="KAG1777620.1"/>
    <property type="molecule type" value="Genomic_DNA"/>
</dbReference>
<name>A0A9P6ZWP9_9AGAM</name>
<dbReference type="AlphaFoldDB" id="A0A9P6ZWP9"/>
<evidence type="ECO:0008006" key="3">
    <source>
        <dbReference type="Google" id="ProtNLM"/>
    </source>
</evidence>
<protein>
    <recommendedName>
        <fullName evidence="3">Transposase</fullName>
    </recommendedName>
</protein>
<comment type="caution">
    <text evidence="1">The sequence shown here is derived from an EMBL/GenBank/DDBJ whole genome shotgun (WGS) entry which is preliminary data.</text>
</comment>
<dbReference type="OrthoDB" id="2142724at2759"/>
<reference evidence="1" key="1">
    <citation type="journal article" date="2020" name="New Phytol.">
        <title>Comparative genomics reveals dynamic genome evolution in host specialist ectomycorrhizal fungi.</title>
        <authorList>
            <person name="Lofgren L.A."/>
            <person name="Nguyen N.H."/>
            <person name="Vilgalys R."/>
            <person name="Ruytinx J."/>
            <person name="Liao H.L."/>
            <person name="Branco S."/>
            <person name="Kuo A."/>
            <person name="LaButti K."/>
            <person name="Lipzen A."/>
            <person name="Andreopoulos W."/>
            <person name="Pangilinan J."/>
            <person name="Riley R."/>
            <person name="Hundley H."/>
            <person name="Na H."/>
            <person name="Barry K."/>
            <person name="Grigoriev I.V."/>
            <person name="Stajich J.E."/>
            <person name="Kennedy P.G."/>
        </authorList>
    </citation>
    <scope>NUCLEOTIDE SEQUENCE</scope>
    <source>
        <strain evidence="1">DOB743</strain>
    </source>
</reference>
<proteinExistence type="predicted"/>